<name>A0A0B1SAB5_OESDE</name>
<protein>
    <submittedName>
        <fullName evidence="1">Uncharacterized protein</fullName>
    </submittedName>
</protein>
<accession>A0A0B1SAB5</accession>
<gene>
    <name evidence="1" type="ORF">OESDEN_18075</name>
</gene>
<dbReference type="Proteomes" id="UP000053660">
    <property type="component" value="Unassembled WGS sequence"/>
</dbReference>
<evidence type="ECO:0000313" key="2">
    <source>
        <dbReference type="Proteomes" id="UP000053660"/>
    </source>
</evidence>
<proteinExistence type="predicted"/>
<evidence type="ECO:0000313" key="1">
    <source>
        <dbReference type="EMBL" id="KHJ82233.1"/>
    </source>
</evidence>
<sequence length="203" mass="23145">MRKVFYAHFLCFQHICENAIELAICYPQHPRLPIKREDDPTYILHFFDHVDGGCFAMRKRLQGSRRQSYKARVRYANQSSLSAALCVLFKILKSVKVAAIYLDIPSLSPDVERVLRDQPPNSIMCELFALNTLHRALFPVLLPLVAPGCSLYTYPYSGRKSKRIFVDSSFFDFEVVRLLPPLFLKSATNIIVLIGARCSSVSV</sequence>
<reference evidence="1 2" key="1">
    <citation type="submission" date="2014-03" db="EMBL/GenBank/DDBJ databases">
        <title>Draft genome of the hookworm Oesophagostomum dentatum.</title>
        <authorList>
            <person name="Mitreva M."/>
        </authorList>
    </citation>
    <scope>NUCLEOTIDE SEQUENCE [LARGE SCALE GENOMIC DNA]</scope>
    <source>
        <strain evidence="1 2">OD-Hann</strain>
    </source>
</reference>
<organism evidence="1 2">
    <name type="scientific">Oesophagostomum dentatum</name>
    <name type="common">Nodular worm</name>
    <dbReference type="NCBI Taxonomy" id="61180"/>
    <lineage>
        <taxon>Eukaryota</taxon>
        <taxon>Metazoa</taxon>
        <taxon>Ecdysozoa</taxon>
        <taxon>Nematoda</taxon>
        <taxon>Chromadorea</taxon>
        <taxon>Rhabditida</taxon>
        <taxon>Rhabditina</taxon>
        <taxon>Rhabditomorpha</taxon>
        <taxon>Strongyloidea</taxon>
        <taxon>Strongylidae</taxon>
        <taxon>Oesophagostomum</taxon>
    </lineage>
</organism>
<keyword evidence="2" id="KW-1185">Reference proteome</keyword>
<dbReference type="EMBL" id="KN581136">
    <property type="protein sequence ID" value="KHJ82233.1"/>
    <property type="molecule type" value="Genomic_DNA"/>
</dbReference>
<dbReference type="AlphaFoldDB" id="A0A0B1SAB5"/>